<comment type="similarity">
    <text evidence="2 14">Belongs to the GHMP kinase family. Mevalonate kinase subfamily.</text>
</comment>
<evidence type="ECO:0000259" key="15">
    <source>
        <dbReference type="Pfam" id="PF00288"/>
    </source>
</evidence>
<protein>
    <recommendedName>
        <fullName evidence="3 14">Mevalonate kinase</fullName>
        <shortName evidence="14">MK</shortName>
        <shortName evidence="14">MVK</shortName>
        <ecNumber evidence="3 14">2.7.1.36</ecNumber>
    </recommendedName>
</protein>
<reference evidence="17" key="1">
    <citation type="submission" date="2016-12" db="EMBL/GenBank/DDBJ databases">
        <title>Discovery of methanogenic haloarchaea.</title>
        <authorList>
            <person name="Sorokin D.Y."/>
            <person name="Makarova K.S."/>
            <person name="Abbas B."/>
            <person name="Ferrer M."/>
            <person name="Golyshin P.N."/>
        </authorList>
    </citation>
    <scope>NUCLEOTIDE SEQUENCE [LARGE SCALE GENOMIC DNA]</scope>
    <source>
        <strain evidence="17">HMET1</strain>
    </source>
</reference>
<evidence type="ECO:0000256" key="7">
    <source>
        <dbReference type="ARBA" id="ARBA00022741"/>
    </source>
</evidence>
<dbReference type="SUPFAM" id="SSF55060">
    <property type="entry name" value="GHMP Kinase, C-terminal domain"/>
    <property type="match status" value="1"/>
</dbReference>
<evidence type="ECO:0000256" key="11">
    <source>
        <dbReference type="ARBA" id="ARBA00023098"/>
    </source>
</evidence>
<evidence type="ECO:0000256" key="2">
    <source>
        <dbReference type="ARBA" id="ARBA00006495"/>
    </source>
</evidence>
<comment type="catalytic activity">
    <reaction evidence="14">
        <text>(R)-mevalonate + ATP = (R)-5-phosphomevalonate + ADP + H(+)</text>
        <dbReference type="Rhea" id="RHEA:17065"/>
        <dbReference type="ChEBI" id="CHEBI:15378"/>
        <dbReference type="ChEBI" id="CHEBI:30616"/>
        <dbReference type="ChEBI" id="CHEBI:36464"/>
        <dbReference type="ChEBI" id="CHEBI:58146"/>
        <dbReference type="ChEBI" id="CHEBI:456216"/>
        <dbReference type="EC" id="2.7.1.36"/>
    </reaction>
</comment>
<dbReference type="InterPro" id="IPR014721">
    <property type="entry name" value="Ribsml_uS5_D2-typ_fold_subgr"/>
</dbReference>
<proteinExistence type="inferred from homology"/>
<dbReference type="NCBIfam" id="TIGR00549">
    <property type="entry name" value="mevalon_kin"/>
    <property type="match status" value="1"/>
</dbReference>
<dbReference type="InterPro" id="IPR006204">
    <property type="entry name" value="GHMP_kinase_N_dom"/>
</dbReference>
<keyword evidence="18" id="KW-1185">Reference proteome</keyword>
<keyword evidence="11 14" id="KW-0443">Lipid metabolism</keyword>
<dbReference type="Pfam" id="PF08544">
    <property type="entry name" value="GHMP_kinases_C"/>
    <property type="match status" value="1"/>
</dbReference>
<keyword evidence="8 14" id="KW-0418">Kinase</keyword>
<evidence type="ECO:0000256" key="10">
    <source>
        <dbReference type="ARBA" id="ARBA00022842"/>
    </source>
</evidence>
<dbReference type="PANTHER" id="PTHR43290:SF2">
    <property type="entry name" value="MEVALONATE KINASE"/>
    <property type="match status" value="1"/>
</dbReference>
<evidence type="ECO:0000256" key="3">
    <source>
        <dbReference type="ARBA" id="ARBA00012103"/>
    </source>
</evidence>
<dbReference type="Pfam" id="PF00288">
    <property type="entry name" value="GHMP_kinases_N"/>
    <property type="match status" value="1"/>
</dbReference>
<dbReference type="PANTHER" id="PTHR43290">
    <property type="entry name" value="MEVALONATE KINASE"/>
    <property type="match status" value="1"/>
</dbReference>
<sequence length="323" mass="35389">MITTTAPGKVYLFGEHAVVYNQPAMASAINKRIKIELEERSDKEILIHPNDLSFKEISFEYSEDGFKLKNKLKRSFPSLEYIKTAIDLIKREIRDNSGFEINITSELPPAGGLGSSAALTVSLIAALNKFYGLNFDKREIANKSYKIEKEVQGGASPCDTFTSAMGGITKVIPGETLTKKEKMDLPIVVGSTRQESSTSKLVKKVKKLKIENSEIIDPLIDDIGKITLKGEKALENRKLRKVGQLMDINQGILDALNVSNLKLSELIYSTRKVGAWGSKLTGAGGGGCMVALGDRKEEIKNAIKVRDGEVIADQITAKGVEVR</sequence>
<dbReference type="GO" id="GO:0019287">
    <property type="term" value="P:isopentenyl diphosphate biosynthetic process, mevalonate pathway"/>
    <property type="evidence" value="ECO:0007669"/>
    <property type="project" value="UniProtKB-UniRule"/>
</dbReference>
<keyword evidence="12 14" id="KW-0414">Isoprene biosynthesis</keyword>
<keyword evidence="4 14" id="KW-0963">Cytoplasm</keyword>
<dbReference type="GO" id="GO:0005524">
    <property type="term" value="F:ATP binding"/>
    <property type="evidence" value="ECO:0007669"/>
    <property type="project" value="UniProtKB-UniRule"/>
</dbReference>
<feature type="binding site" evidence="14">
    <location>
        <begin position="108"/>
        <end position="118"/>
    </location>
    <ligand>
        <name>ATP</name>
        <dbReference type="ChEBI" id="CHEBI:30616"/>
    </ligand>
</feature>
<dbReference type="InterPro" id="IPR013750">
    <property type="entry name" value="GHMP_kinase_C_dom"/>
</dbReference>
<dbReference type="GO" id="GO:0000287">
    <property type="term" value="F:magnesium ion binding"/>
    <property type="evidence" value="ECO:0007669"/>
    <property type="project" value="UniProtKB-UniRule"/>
</dbReference>
<evidence type="ECO:0000313" key="17">
    <source>
        <dbReference type="EMBL" id="OKY77130.1"/>
    </source>
</evidence>
<keyword evidence="5 14" id="KW-0444">Lipid biosynthesis</keyword>
<keyword evidence="6 14" id="KW-0808">Transferase</keyword>
<evidence type="ECO:0000256" key="5">
    <source>
        <dbReference type="ARBA" id="ARBA00022516"/>
    </source>
</evidence>
<name>A0A1Q6DRW9_METT1</name>
<dbReference type="Gene3D" id="3.30.70.890">
    <property type="entry name" value="GHMP kinase, C-terminal domain"/>
    <property type="match status" value="1"/>
</dbReference>
<dbReference type="AlphaFoldDB" id="A0A1Q6DRW9"/>
<dbReference type="SUPFAM" id="SSF54211">
    <property type="entry name" value="Ribosomal protein S5 domain 2-like"/>
    <property type="match status" value="1"/>
</dbReference>
<comment type="pathway">
    <text evidence="13 14">Isoprenoid biosynthesis; isopentenyl diphosphate biosynthesis via mevalonate pathway; isopentenyl diphosphate from (R)-mevalonate: step 1/3.</text>
</comment>
<dbReference type="InterPro" id="IPR006203">
    <property type="entry name" value="GHMP_knse_ATP-bd_CS"/>
</dbReference>
<dbReference type="UniPathway" id="UPA00057">
    <property type="reaction ID" value="UER00098"/>
</dbReference>
<organism evidence="17 18">
    <name type="scientific">Methanohalarchaeum thermophilum</name>
    <dbReference type="NCBI Taxonomy" id="1903181"/>
    <lineage>
        <taxon>Archaea</taxon>
        <taxon>Methanobacteriati</taxon>
        <taxon>Methanobacteriota</taxon>
        <taxon>Methanonatronarchaeia</taxon>
        <taxon>Methanonatronarchaeales</taxon>
        <taxon>Methanonatronarchaeaceae</taxon>
        <taxon>Candidatus Methanohalarchaeum</taxon>
    </lineage>
</organism>
<dbReference type="GO" id="GO:0005829">
    <property type="term" value="C:cytosol"/>
    <property type="evidence" value="ECO:0007669"/>
    <property type="project" value="TreeGrafter"/>
</dbReference>
<dbReference type="EMBL" id="MSDW01000002">
    <property type="protein sequence ID" value="OKY77130.1"/>
    <property type="molecule type" value="Genomic_DNA"/>
</dbReference>
<comment type="cofactor">
    <cofactor evidence="14">
        <name>Mg(2+)</name>
        <dbReference type="ChEBI" id="CHEBI:18420"/>
    </cofactor>
</comment>
<feature type="active site" description="Proton acceptor" evidence="14">
    <location>
        <position position="159"/>
    </location>
</feature>
<dbReference type="GO" id="GO:0004496">
    <property type="term" value="F:mevalonate kinase activity"/>
    <property type="evidence" value="ECO:0007669"/>
    <property type="project" value="UniProtKB-UniRule"/>
</dbReference>
<dbReference type="STRING" id="1903181.BTN85_1776"/>
<evidence type="ECO:0000256" key="6">
    <source>
        <dbReference type="ARBA" id="ARBA00022679"/>
    </source>
</evidence>
<keyword evidence="7 14" id="KW-0547">Nucleotide-binding</keyword>
<evidence type="ECO:0000256" key="13">
    <source>
        <dbReference type="ARBA" id="ARBA00029438"/>
    </source>
</evidence>
<evidence type="ECO:0000256" key="12">
    <source>
        <dbReference type="ARBA" id="ARBA00023229"/>
    </source>
</evidence>
<comment type="function">
    <text evidence="14">Catalyzes the phosphorylation of (R)-mevalonate (MVA) to (R)-mevalonate 5-phosphate (MVAP). Functions in the mevalonate (MVA) pathway leading to isopentenyl diphosphate (IPP), a key precursor for the biosynthesis of isoprenoid compounds such as archaeal membrane lipids.</text>
</comment>
<dbReference type="PROSITE" id="PS00627">
    <property type="entry name" value="GHMP_KINASES_ATP"/>
    <property type="match status" value="1"/>
</dbReference>
<evidence type="ECO:0000313" key="18">
    <source>
        <dbReference type="Proteomes" id="UP000185744"/>
    </source>
</evidence>
<dbReference type="InterPro" id="IPR022937">
    <property type="entry name" value="Mevalonate_kinase_arc"/>
</dbReference>
<feature type="domain" description="GHMP kinase N-terminal" evidence="15">
    <location>
        <begin position="81"/>
        <end position="167"/>
    </location>
</feature>
<dbReference type="FunCoup" id="A0A1Q6DRW9">
    <property type="interactions" value="136"/>
</dbReference>
<dbReference type="InterPro" id="IPR036554">
    <property type="entry name" value="GHMP_kinase_C_sf"/>
</dbReference>
<comment type="caution">
    <text evidence="17">The sequence shown here is derived from an EMBL/GenBank/DDBJ whole genome shotgun (WGS) entry which is preliminary data.</text>
</comment>
<dbReference type="Gene3D" id="3.30.230.10">
    <property type="match status" value="1"/>
</dbReference>
<keyword evidence="10 14" id="KW-0460">Magnesium</keyword>
<accession>A0A1Q6DRW9</accession>
<dbReference type="InParanoid" id="A0A1Q6DRW9"/>
<dbReference type="HAMAP" id="MF_00217">
    <property type="entry name" value="Mevalonate_kinase"/>
    <property type="match status" value="1"/>
</dbReference>
<dbReference type="Proteomes" id="UP000185744">
    <property type="component" value="Unassembled WGS sequence"/>
</dbReference>
<evidence type="ECO:0000259" key="16">
    <source>
        <dbReference type="Pfam" id="PF08544"/>
    </source>
</evidence>
<dbReference type="InterPro" id="IPR006205">
    <property type="entry name" value="Mev_gal_kin"/>
</dbReference>
<evidence type="ECO:0000256" key="1">
    <source>
        <dbReference type="ARBA" id="ARBA00004496"/>
    </source>
</evidence>
<evidence type="ECO:0000256" key="8">
    <source>
        <dbReference type="ARBA" id="ARBA00022777"/>
    </source>
</evidence>
<comment type="subcellular location">
    <subcellularLocation>
        <location evidence="1 14">Cytoplasm</location>
    </subcellularLocation>
</comment>
<comment type="subunit">
    <text evidence="14">Homodimer.</text>
</comment>
<gene>
    <name evidence="14" type="primary">mvk</name>
    <name evidence="17" type="ORF">BTN85_1776</name>
</gene>
<feature type="domain" description="GHMP kinase C-terminal" evidence="16">
    <location>
        <begin position="232"/>
        <end position="303"/>
    </location>
</feature>
<dbReference type="InterPro" id="IPR020568">
    <property type="entry name" value="Ribosomal_Su5_D2-typ_SF"/>
</dbReference>
<keyword evidence="9 14" id="KW-0067">ATP-binding</keyword>
<evidence type="ECO:0000256" key="14">
    <source>
        <dbReference type="HAMAP-Rule" id="MF_00217"/>
    </source>
</evidence>
<dbReference type="EC" id="2.7.1.36" evidence="3 14"/>
<dbReference type="PRINTS" id="PR00959">
    <property type="entry name" value="MEVGALKINASE"/>
</dbReference>
<evidence type="ECO:0000256" key="4">
    <source>
        <dbReference type="ARBA" id="ARBA00022490"/>
    </source>
</evidence>
<evidence type="ECO:0000256" key="9">
    <source>
        <dbReference type="ARBA" id="ARBA00022840"/>
    </source>
</evidence>